<dbReference type="EMBL" id="MZNU01000417">
    <property type="protein sequence ID" value="OWO97908.1"/>
    <property type="molecule type" value="Genomic_DNA"/>
</dbReference>
<dbReference type="InterPro" id="IPR028009">
    <property type="entry name" value="ESCO_Acetyltransf_dom"/>
</dbReference>
<accession>A0A218YTK2</accession>
<dbReference type="Proteomes" id="UP000242519">
    <property type="component" value="Unassembled WGS sequence"/>
</dbReference>
<proteinExistence type="predicted"/>
<feature type="region of interest" description="Disordered" evidence="1">
    <location>
        <begin position="1"/>
        <end position="45"/>
    </location>
</feature>
<name>A0A218YTK2_9HELO</name>
<dbReference type="OrthoDB" id="428854at2759"/>
<dbReference type="STRING" id="503106.A0A218YTK2"/>
<organism evidence="3 4">
    <name type="scientific">Diplocarpon coronariae</name>
    <dbReference type="NCBI Taxonomy" id="2795749"/>
    <lineage>
        <taxon>Eukaryota</taxon>
        <taxon>Fungi</taxon>
        <taxon>Dikarya</taxon>
        <taxon>Ascomycota</taxon>
        <taxon>Pezizomycotina</taxon>
        <taxon>Leotiomycetes</taxon>
        <taxon>Helotiales</taxon>
        <taxon>Drepanopezizaceae</taxon>
        <taxon>Diplocarpon</taxon>
    </lineage>
</organism>
<evidence type="ECO:0000259" key="2">
    <source>
        <dbReference type="Pfam" id="PF13880"/>
    </source>
</evidence>
<dbReference type="AlphaFoldDB" id="A0A218YTK2"/>
<reference evidence="3 4" key="1">
    <citation type="submission" date="2017-04" db="EMBL/GenBank/DDBJ databases">
        <title>Draft genome sequence of Marssonina coronaria NL1: causal agent of apple blotch.</title>
        <authorList>
            <person name="Cheng Q."/>
        </authorList>
    </citation>
    <scope>NUCLEOTIDE SEQUENCE [LARGE SCALE GENOMIC DNA]</scope>
    <source>
        <strain evidence="3 4">NL1</strain>
    </source>
</reference>
<keyword evidence="4" id="KW-1185">Reference proteome</keyword>
<feature type="domain" description="N-acetyltransferase ESCO acetyl-transferase" evidence="2">
    <location>
        <begin position="372"/>
        <end position="439"/>
    </location>
</feature>
<gene>
    <name evidence="3" type="ORF">B2J93_4477</name>
</gene>
<evidence type="ECO:0000313" key="4">
    <source>
        <dbReference type="Proteomes" id="UP000242519"/>
    </source>
</evidence>
<comment type="caution">
    <text evidence="3">The sequence shown here is derived from an EMBL/GenBank/DDBJ whole genome shotgun (WGS) entry which is preliminary data.</text>
</comment>
<dbReference type="InParanoid" id="A0A218YTK2"/>
<feature type="compositionally biased region" description="Polar residues" evidence="1">
    <location>
        <begin position="18"/>
        <end position="30"/>
    </location>
</feature>
<evidence type="ECO:0000256" key="1">
    <source>
        <dbReference type="SAM" id="MobiDB-lite"/>
    </source>
</evidence>
<feature type="compositionally biased region" description="Low complexity" evidence="1">
    <location>
        <begin position="65"/>
        <end position="77"/>
    </location>
</feature>
<feature type="region of interest" description="Disordered" evidence="1">
    <location>
        <begin position="65"/>
        <end position="112"/>
    </location>
</feature>
<dbReference type="Pfam" id="PF13880">
    <property type="entry name" value="Acetyltransf_13"/>
    <property type="match status" value="1"/>
</dbReference>
<protein>
    <submittedName>
        <fullName evidence="3">Sister chromatid cohesion acetyltransferase Eco</fullName>
    </submittedName>
</protein>
<evidence type="ECO:0000313" key="3">
    <source>
        <dbReference type="EMBL" id="OWO97908.1"/>
    </source>
</evidence>
<sequence length="456" mass="50772">MATPSGNNRGRALKTYSRRVNSTTTAQPSVKSKRENVPQSLPELDPAKKFARYSIQSYFQPLSSSSSLATTRASQQSPVDLNPRPTPPSSPSPNTVKSIVQSRRYLKKSKRRLTTRPLNTTAITMSGSLCGFCMKGGSCKCSGPVSAQWEAELSKQFMTDDELVESDEEIPNYSPSSHTIFRRINAGPAPKKLSTSSMSQTRLSGKSTTRTCRECGTLYDPSNSRDVSAHDKEHDYQINCSIGNINLTPYTPTRYVQLVGSGSTAQVLSFCIISNSCEEKVRKFAEKVVEQKIDQTMNCAHEDLWADIHDPSNPAQLTPKYKVCVAMLGKRPIGALVVKAFGKGQFYRRQAELDNKDCLSALIDPAVHNCELTVDKIWVERKYREGYDLEGSELHIAHDLLDLARHEFFGSYLVPKHKIAFSPVTKDGYRCAVKFYNGTWLTTDGKNIEKILLAPY</sequence>